<proteinExistence type="predicted"/>
<dbReference type="InterPro" id="IPR050300">
    <property type="entry name" value="GDXG_lipolytic_enzyme"/>
</dbReference>
<dbReference type="EMBL" id="CABFNS010000714">
    <property type="protein sequence ID" value="VUC23915.1"/>
    <property type="molecule type" value="Genomic_DNA"/>
</dbReference>
<reference evidence="3 4" key="1">
    <citation type="submission" date="2019-06" db="EMBL/GenBank/DDBJ databases">
        <authorList>
            <person name="Broberg M."/>
        </authorList>
    </citation>
    <scope>NUCLEOTIDE SEQUENCE [LARGE SCALE GENOMIC DNA]</scope>
</reference>
<name>A0ABY6TYT5_BIOOC</name>
<accession>A0ABY6TYT5</accession>
<evidence type="ECO:0000313" key="4">
    <source>
        <dbReference type="Proteomes" id="UP000766486"/>
    </source>
</evidence>
<gene>
    <name evidence="3" type="ORF">CLO192961_LOCUS130553</name>
</gene>
<dbReference type="PANTHER" id="PTHR48081:SF8">
    <property type="entry name" value="ALPHA_BETA HYDROLASE FOLD-3 DOMAIN-CONTAINING PROTEIN-RELATED"/>
    <property type="match status" value="1"/>
</dbReference>
<keyword evidence="1" id="KW-0378">Hydrolase</keyword>
<dbReference type="Gene3D" id="3.40.50.1820">
    <property type="entry name" value="alpha/beta hydrolase"/>
    <property type="match status" value="1"/>
</dbReference>
<evidence type="ECO:0000256" key="1">
    <source>
        <dbReference type="ARBA" id="ARBA00022801"/>
    </source>
</evidence>
<evidence type="ECO:0000259" key="2">
    <source>
        <dbReference type="Pfam" id="PF07859"/>
    </source>
</evidence>
<dbReference type="PANTHER" id="PTHR48081">
    <property type="entry name" value="AB HYDROLASE SUPERFAMILY PROTEIN C4A8.06C"/>
    <property type="match status" value="1"/>
</dbReference>
<evidence type="ECO:0000313" key="3">
    <source>
        <dbReference type="EMBL" id="VUC23915.1"/>
    </source>
</evidence>
<keyword evidence="4" id="KW-1185">Reference proteome</keyword>
<dbReference type="SUPFAM" id="SSF53474">
    <property type="entry name" value="alpha/beta-Hydrolases"/>
    <property type="match status" value="1"/>
</dbReference>
<feature type="domain" description="Alpha/beta hydrolase fold-3" evidence="2">
    <location>
        <begin position="294"/>
        <end position="338"/>
    </location>
</feature>
<dbReference type="InterPro" id="IPR029058">
    <property type="entry name" value="AB_hydrolase_fold"/>
</dbReference>
<feature type="domain" description="Alpha/beta hydrolase fold-3" evidence="2">
    <location>
        <begin position="100"/>
        <end position="272"/>
    </location>
</feature>
<dbReference type="InterPro" id="IPR013094">
    <property type="entry name" value="AB_hydrolase_3"/>
</dbReference>
<dbReference type="Pfam" id="PF07859">
    <property type="entry name" value="Abhydrolase_3"/>
    <property type="match status" value="2"/>
</dbReference>
<sequence length="368" mass="40953">METAGPNERRHAFLSTMHPAWRAVAELHATTEKSASTLYELPIEEFRQVPYRPPPLAADAPVPGRDIRISRREVSVRDGAVIGLRLYEPMTEGKSRTVFFNVHGGGWTVGTTETEENQNRLVCFKNNIVVISVDYRRAPEFPFPYPLNDAYDAFKWLIKNAEELGVSPHRILIGGGSAGANIASQSAVIAQMARDEGISGIIGQVLNIPVTCHPDFFPAAKYEYFSYEQNADAPIVSAARMRWFWNNYLPTPEANPKSSPLLSGDLSNLPPACKSQYENFPPHRLLKPDTRMNNSPVVVQIAGMDPLRDEGIAYAEALRANGVPVRLKTYPGMPHAFYVYPNLQPSMEYTDAVVEWMAAIEADHLLKA</sequence>
<protein>
    <recommendedName>
        <fullName evidence="2">Alpha/beta hydrolase fold-3 domain-containing protein</fullName>
    </recommendedName>
</protein>
<comment type="caution">
    <text evidence="3">The sequence shown here is derived from an EMBL/GenBank/DDBJ whole genome shotgun (WGS) entry which is preliminary data.</text>
</comment>
<organism evidence="3 4">
    <name type="scientific">Bionectria ochroleuca</name>
    <name type="common">Gliocladium roseum</name>
    <dbReference type="NCBI Taxonomy" id="29856"/>
    <lineage>
        <taxon>Eukaryota</taxon>
        <taxon>Fungi</taxon>
        <taxon>Dikarya</taxon>
        <taxon>Ascomycota</taxon>
        <taxon>Pezizomycotina</taxon>
        <taxon>Sordariomycetes</taxon>
        <taxon>Hypocreomycetidae</taxon>
        <taxon>Hypocreales</taxon>
        <taxon>Bionectriaceae</taxon>
        <taxon>Clonostachys</taxon>
    </lineage>
</organism>
<dbReference type="Proteomes" id="UP000766486">
    <property type="component" value="Unassembled WGS sequence"/>
</dbReference>